<protein>
    <submittedName>
        <fullName evidence="1">Uncharacterized protein</fullName>
    </submittedName>
</protein>
<reference evidence="1 2" key="1">
    <citation type="submission" date="2016-04" db="EMBL/GenBank/DDBJ databases">
        <title>Complete genome seqeunce of Leptospira alstonii serovar Room22.</title>
        <authorList>
            <person name="Nally J.E."/>
            <person name="Bayles D.O."/>
            <person name="Hurley D."/>
            <person name="Fanning S."/>
            <person name="McMahon B.J."/>
            <person name="Arent Z."/>
        </authorList>
    </citation>
    <scope>NUCLEOTIDE SEQUENCE [LARGE SCALE GENOMIC DNA]</scope>
    <source>
        <strain evidence="1 2">GWTS #1</strain>
    </source>
</reference>
<dbReference type="AlphaFoldDB" id="A0A1D7UZK3"/>
<accession>A0A1D7UZK3</accession>
<organism evidence="1 2">
    <name type="scientific">Leptospira tipperaryensis</name>
    <dbReference type="NCBI Taxonomy" id="2564040"/>
    <lineage>
        <taxon>Bacteria</taxon>
        <taxon>Pseudomonadati</taxon>
        <taxon>Spirochaetota</taxon>
        <taxon>Spirochaetia</taxon>
        <taxon>Leptospirales</taxon>
        <taxon>Leptospiraceae</taxon>
        <taxon>Leptospira</taxon>
    </lineage>
</organism>
<evidence type="ECO:0000313" key="1">
    <source>
        <dbReference type="EMBL" id="AOP35009.1"/>
    </source>
</evidence>
<dbReference type="Proteomes" id="UP000094197">
    <property type="component" value="Chromosome 1"/>
</dbReference>
<dbReference type="EMBL" id="CP015217">
    <property type="protein sequence ID" value="AOP35009.1"/>
    <property type="molecule type" value="Genomic_DNA"/>
</dbReference>
<proteinExistence type="predicted"/>
<gene>
    <name evidence="1" type="ORF">A0128_14825</name>
</gene>
<evidence type="ECO:0000313" key="2">
    <source>
        <dbReference type="Proteomes" id="UP000094197"/>
    </source>
</evidence>
<keyword evidence="2" id="KW-1185">Reference proteome</keyword>
<name>A0A1D7UZK3_9LEPT</name>
<sequence length="94" mass="11008">MCVIRFVHKVTLSILVITKNRHKGFKILKFQFDYEKNESFCANCKSNFKINFIKHDSVLLNEVVLIIVQLTINEMKCGILELWSFELSNVLESL</sequence>
<dbReference type="KEGG" id="laj:A0128_14825"/>